<evidence type="ECO:0000313" key="2">
    <source>
        <dbReference type="Proteomes" id="UP000317371"/>
    </source>
</evidence>
<proteinExistence type="predicted"/>
<dbReference type="Proteomes" id="UP000317371">
    <property type="component" value="Unassembled WGS sequence"/>
</dbReference>
<accession>A0A540V9U9</accession>
<reference evidence="1 2" key="1">
    <citation type="submission" date="2019-06" db="EMBL/GenBank/DDBJ databases">
        <title>Genome sequence of Litorilinea aerophila BAA-2444.</title>
        <authorList>
            <person name="Maclea K.S."/>
            <person name="Maurais E.G."/>
            <person name="Iannazzi L.C."/>
        </authorList>
    </citation>
    <scope>NUCLEOTIDE SEQUENCE [LARGE SCALE GENOMIC DNA]</scope>
    <source>
        <strain evidence="1 2">ATCC BAA-2444</strain>
    </source>
</reference>
<comment type="caution">
    <text evidence="1">The sequence shown here is derived from an EMBL/GenBank/DDBJ whole genome shotgun (WGS) entry which is preliminary data.</text>
</comment>
<name>A0A540V9U9_9CHLR</name>
<sequence>MSQQPFDRPPYLDWSIDRWKVGLVVVLTLLLAVTGLAQPWSQPSTPAEPPLQPLEPLPQVAVSEAVAAPTLPLTLAHIPPNAVLPARGLSTLAGTAAPASQVEIRLTRLPIPGDGPELEARGPAQELATITADGAGFWQLPLETPLPAGVYLIELRELTATGEERGSLSVVVTVLATGSEGPIALATPVIQAPAIGARLPGDGPLRFTGSGLPGMRVRLYINGRQMGEALVDHQQMWQIELAAPLPAAGYVARAAALGPQGQLLAESAPVALVVEPPANGIPAAFGPAPAVPLQLSRWGFSDSERRLLLLEGMATPLATVTAWLDQVPLTVVNAGVDGRWRLWLIPPDQGPGQVAVSTDLGERVEVFTLAEVRQTEAATALTLPPPVILWPRPGQDLATRRPLVQGLAVPTGQVNLQVNGITVARIRADAWGQWAYRPAEALPQGPVTLQAELQREGLPHPRSEPVRVTIPPRL</sequence>
<dbReference type="EMBL" id="VIGC01000038">
    <property type="protein sequence ID" value="TQE93502.1"/>
    <property type="molecule type" value="Genomic_DNA"/>
</dbReference>
<dbReference type="RefSeq" id="WP_141612110.1">
    <property type="nucleotide sequence ID" value="NZ_VIGC02000038.1"/>
</dbReference>
<gene>
    <name evidence="1" type="ORF">FKZ61_20895</name>
</gene>
<organism evidence="1 2">
    <name type="scientific">Litorilinea aerophila</name>
    <dbReference type="NCBI Taxonomy" id="1204385"/>
    <lineage>
        <taxon>Bacteria</taxon>
        <taxon>Bacillati</taxon>
        <taxon>Chloroflexota</taxon>
        <taxon>Caldilineae</taxon>
        <taxon>Caldilineales</taxon>
        <taxon>Caldilineaceae</taxon>
        <taxon>Litorilinea</taxon>
    </lineage>
</organism>
<evidence type="ECO:0008006" key="3">
    <source>
        <dbReference type="Google" id="ProtNLM"/>
    </source>
</evidence>
<protein>
    <recommendedName>
        <fullName evidence="3">Bacterial Ig-like domain-containing protein</fullName>
    </recommendedName>
</protein>
<evidence type="ECO:0000313" key="1">
    <source>
        <dbReference type="EMBL" id="TQE93502.1"/>
    </source>
</evidence>
<keyword evidence="2" id="KW-1185">Reference proteome</keyword>
<dbReference type="OrthoDB" id="5514547at2"/>
<dbReference type="InParanoid" id="A0A540V9U9"/>
<dbReference type="AlphaFoldDB" id="A0A540V9U9"/>